<gene>
    <name evidence="7" type="ORF">EJ05DRAFT_118025</name>
</gene>
<dbReference type="SUPFAM" id="SSF53335">
    <property type="entry name" value="S-adenosyl-L-methionine-dependent methyltransferases"/>
    <property type="match status" value="1"/>
</dbReference>
<dbReference type="Gene3D" id="3.40.50.150">
    <property type="entry name" value="Vaccinia Virus protein VP39"/>
    <property type="match status" value="1"/>
</dbReference>
<sequence length="247" mass="27414">MAEDPTETQKTHHVLDRSQQPHHCAIEEYATHHLNSQSPRLNDQLKFALDNCKLHKVPNWTAIPSQGKFLMLQCRMLAVQHVLEVGTFGGHSAIWCAAAHENIKVTTIEMDKHLAEIAQQNLLAAGLLDRVELIVGRAQDVLPKLGADIQAGKRQPFGLFSVDLDTMEQTWEVLDIGLALCLGRACIVAHCAVRLCDPLIPTADEHVARVRGSRELIERVGADPRLDAVLLMTVGEQYYDMVIAAVR</sequence>
<reference evidence="7" key="1">
    <citation type="journal article" date="2020" name="Stud. Mycol.">
        <title>101 Dothideomycetes genomes: a test case for predicting lifestyles and emergence of pathogens.</title>
        <authorList>
            <person name="Haridas S."/>
            <person name="Albert R."/>
            <person name="Binder M."/>
            <person name="Bloem J."/>
            <person name="Labutti K."/>
            <person name="Salamov A."/>
            <person name="Andreopoulos B."/>
            <person name="Baker S."/>
            <person name="Barry K."/>
            <person name="Bills G."/>
            <person name="Bluhm B."/>
            <person name="Cannon C."/>
            <person name="Castanera R."/>
            <person name="Culley D."/>
            <person name="Daum C."/>
            <person name="Ezra D."/>
            <person name="Gonzalez J."/>
            <person name="Henrissat B."/>
            <person name="Kuo A."/>
            <person name="Liang C."/>
            <person name="Lipzen A."/>
            <person name="Lutzoni F."/>
            <person name="Magnuson J."/>
            <person name="Mondo S."/>
            <person name="Nolan M."/>
            <person name="Ohm R."/>
            <person name="Pangilinan J."/>
            <person name="Park H.-J."/>
            <person name="Ramirez L."/>
            <person name="Alfaro M."/>
            <person name="Sun H."/>
            <person name="Tritt A."/>
            <person name="Yoshinaga Y."/>
            <person name="Zwiers L.-H."/>
            <person name="Turgeon B."/>
            <person name="Goodwin S."/>
            <person name="Spatafora J."/>
            <person name="Crous P."/>
            <person name="Grigoriev I."/>
        </authorList>
    </citation>
    <scope>NUCLEOTIDE SEQUENCE</scope>
    <source>
        <strain evidence="7">CBS 121739</strain>
    </source>
</reference>
<keyword evidence="4" id="KW-0949">S-adenosyl-L-methionine</keyword>
<organism evidence="7 8">
    <name type="scientific">Pseudovirgaria hyperparasitica</name>
    <dbReference type="NCBI Taxonomy" id="470096"/>
    <lineage>
        <taxon>Eukaryota</taxon>
        <taxon>Fungi</taxon>
        <taxon>Dikarya</taxon>
        <taxon>Ascomycota</taxon>
        <taxon>Pezizomycotina</taxon>
        <taxon>Dothideomycetes</taxon>
        <taxon>Dothideomycetes incertae sedis</taxon>
        <taxon>Acrospermales</taxon>
        <taxon>Acrospermaceae</taxon>
        <taxon>Pseudovirgaria</taxon>
    </lineage>
</organism>
<keyword evidence="3 7" id="KW-0808">Transferase</keyword>
<evidence type="ECO:0000313" key="7">
    <source>
        <dbReference type="EMBL" id="KAF2754969.1"/>
    </source>
</evidence>
<name>A0A6A6VYN4_9PEZI</name>
<dbReference type="GeneID" id="54480096"/>
<dbReference type="Pfam" id="PF01596">
    <property type="entry name" value="Methyltransf_3"/>
    <property type="match status" value="1"/>
</dbReference>
<dbReference type="PANTHER" id="PTHR43836:SF2">
    <property type="entry name" value="CATECHOL O-METHYLTRANSFERASE 1-RELATED"/>
    <property type="match status" value="1"/>
</dbReference>
<accession>A0A6A6VYN4</accession>
<dbReference type="InterPro" id="IPR002935">
    <property type="entry name" value="SAM_O-MeTrfase"/>
</dbReference>
<keyword evidence="8" id="KW-1185">Reference proteome</keyword>
<evidence type="ECO:0000256" key="1">
    <source>
        <dbReference type="ARBA" id="ARBA00012880"/>
    </source>
</evidence>
<dbReference type="AlphaFoldDB" id="A0A6A6VYN4"/>
<dbReference type="GO" id="GO:0032259">
    <property type="term" value="P:methylation"/>
    <property type="evidence" value="ECO:0007669"/>
    <property type="project" value="UniProtKB-KW"/>
</dbReference>
<dbReference type="EC" id="2.1.1.6" evidence="1"/>
<evidence type="ECO:0000256" key="4">
    <source>
        <dbReference type="ARBA" id="ARBA00022691"/>
    </source>
</evidence>
<dbReference type="OrthoDB" id="10251242at2759"/>
<dbReference type="PANTHER" id="PTHR43836">
    <property type="entry name" value="CATECHOL O-METHYLTRANSFERASE 1-RELATED"/>
    <property type="match status" value="1"/>
</dbReference>
<comment type="similarity">
    <text evidence="6">Belongs to the class I-like SAM-binding methyltransferase superfamily. Cation-dependent O-methyltransferase family.</text>
</comment>
<dbReference type="EMBL" id="ML996578">
    <property type="protein sequence ID" value="KAF2754969.1"/>
    <property type="molecule type" value="Genomic_DNA"/>
</dbReference>
<evidence type="ECO:0000256" key="5">
    <source>
        <dbReference type="ARBA" id="ARBA00022939"/>
    </source>
</evidence>
<keyword evidence="5" id="KW-0128">Catecholamine metabolism</keyword>
<dbReference type="Proteomes" id="UP000799437">
    <property type="component" value="Unassembled WGS sequence"/>
</dbReference>
<dbReference type="CDD" id="cd02440">
    <property type="entry name" value="AdoMet_MTases"/>
    <property type="match status" value="1"/>
</dbReference>
<evidence type="ECO:0000256" key="3">
    <source>
        <dbReference type="ARBA" id="ARBA00022679"/>
    </source>
</evidence>
<dbReference type="InterPro" id="IPR029063">
    <property type="entry name" value="SAM-dependent_MTases_sf"/>
</dbReference>
<protein>
    <recommendedName>
        <fullName evidence="1">catechol O-methyltransferase</fullName>
        <ecNumber evidence="1">2.1.1.6</ecNumber>
    </recommendedName>
</protein>
<dbReference type="GO" id="GO:0006584">
    <property type="term" value="P:catecholamine metabolic process"/>
    <property type="evidence" value="ECO:0007669"/>
    <property type="project" value="UniProtKB-KW"/>
</dbReference>
<dbReference type="RefSeq" id="XP_033597420.1">
    <property type="nucleotide sequence ID" value="XM_033739042.1"/>
</dbReference>
<evidence type="ECO:0000256" key="2">
    <source>
        <dbReference type="ARBA" id="ARBA00022603"/>
    </source>
</evidence>
<dbReference type="GO" id="GO:0008171">
    <property type="term" value="F:O-methyltransferase activity"/>
    <property type="evidence" value="ECO:0007669"/>
    <property type="project" value="InterPro"/>
</dbReference>
<keyword evidence="2 7" id="KW-0489">Methyltransferase</keyword>
<evidence type="ECO:0000256" key="6">
    <source>
        <dbReference type="ARBA" id="ARBA00023453"/>
    </source>
</evidence>
<evidence type="ECO:0000313" key="8">
    <source>
        <dbReference type="Proteomes" id="UP000799437"/>
    </source>
</evidence>
<proteinExistence type="inferred from homology"/>
<dbReference type="PROSITE" id="PS51682">
    <property type="entry name" value="SAM_OMT_I"/>
    <property type="match status" value="1"/>
</dbReference>